<name>A0A937K5K1_9CLOT</name>
<keyword evidence="8" id="KW-1185">Reference proteome</keyword>
<comment type="caution">
    <text evidence="7">The sequence shown here is derived from an EMBL/GenBank/DDBJ whole genome shotgun (WGS) entry which is preliminary data.</text>
</comment>
<evidence type="ECO:0000256" key="4">
    <source>
        <dbReference type="ARBA" id="ARBA00050776"/>
    </source>
</evidence>
<feature type="domain" description="Aminotransferase class V" evidence="6">
    <location>
        <begin position="30"/>
        <end position="417"/>
    </location>
</feature>
<comment type="catalytic activity">
    <reaction evidence="4">
        <text>(sulfur carrier)-H + L-cysteine = (sulfur carrier)-SH + L-alanine</text>
        <dbReference type="Rhea" id="RHEA:43892"/>
        <dbReference type="Rhea" id="RHEA-COMP:14737"/>
        <dbReference type="Rhea" id="RHEA-COMP:14739"/>
        <dbReference type="ChEBI" id="CHEBI:29917"/>
        <dbReference type="ChEBI" id="CHEBI:35235"/>
        <dbReference type="ChEBI" id="CHEBI:57972"/>
        <dbReference type="ChEBI" id="CHEBI:64428"/>
        <dbReference type="EC" id="2.8.1.7"/>
    </reaction>
</comment>
<dbReference type="PROSITE" id="PS00595">
    <property type="entry name" value="AA_TRANSFER_CLASS_5"/>
    <property type="match status" value="1"/>
</dbReference>
<dbReference type="EMBL" id="JAESWA010000022">
    <property type="protein sequence ID" value="MBL4932445.1"/>
    <property type="molecule type" value="Genomic_DNA"/>
</dbReference>
<evidence type="ECO:0000256" key="2">
    <source>
        <dbReference type="ARBA" id="ARBA00010447"/>
    </source>
</evidence>
<dbReference type="Gene3D" id="3.40.640.10">
    <property type="entry name" value="Type I PLP-dependent aspartate aminotransferase-like (Major domain)"/>
    <property type="match status" value="1"/>
</dbReference>
<evidence type="ECO:0000256" key="3">
    <source>
        <dbReference type="ARBA" id="ARBA00022898"/>
    </source>
</evidence>
<dbReference type="Gene3D" id="3.90.1150.10">
    <property type="entry name" value="Aspartate Aminotransferase, domain 1"/>
    <property type="match status" value="1"/>
</dbReference>
<dbReference type="GO" id="GO:0008483">
    <property type="term" value="F:transaminase activity"/>
    <property type="evidence" value="ECO:0007669"/>
    <property type="project" value="UniProtKB-KW"/>
</dbReference>
<dbReference type="InterPro" id="IPR015422">
    <property type="entry name" value="PyrdxlP-dep_Trfase_small"/>
</dbReference>
<dbReference type="AlphaFoldDB" id="A0A937K5K1"/>
<dbReference type="RefSeq" id="WP_202767801.1">
    <property type="nucleotide sequence ID" value="NZ_JAESWA010000022.1"/>
</dbReference>
<evidence type="ECO:0000256" key="5">
    <source>
        <dbReference type="RuleBase" id="RU004504"/>
    </source>
</evidence>
<dbReference type="SUPFAM" id="SSF53383">
    <property type="entry name" value="PLP-dependent transferases"/>
    <property type="match status" value="1"/>
</dbReference>
<keyword evidence="7" id="KW-0808">Transferase</keyword>
<evidence type="ECO:0000313" key="7">
    <source>
        <dbReference type="EMBL" id="MBL4932445.1"/>
    </source>
</evidence>
<dbReference type="Pfam" id="PF00266">
    <property type="entry name" value="Aminotran_5"/>
    <property type="match status" value="1"/>
</dbReference>
<dbReference type="PANTHER" id="PTHR43586:SF8">
    <property type="entry name" value="CYSTEINE DESULFURASE 1, CHLOROPLASTIC"/>
    <property type="match status" value="1"/>
</dbReference>
<accession>A0A937K5K1</accession>
<sequence>MFPEDERIRNKFIGVNSEIKLFNGQKANFINFDNAATTPAFKKAAQYLNNFLPWYGSVGRGAGYKSQISTDLFEGSRKKILEFFSLKNRDDYEVIYVKNTTEGINKLASRLITSADDLVITTRMEHHSNDLPWRGKCKLEYIDVDEYGKISLDDLEEKLIANMDRFKFLAITGASNVTGYINPINKIARLVHRYGGRIIVDGAQLVPHRRINMSGVRSGEEIDYLVFSAHKIYAPFGVGVIIGKKDGLINGEPDLKGGGTVELVTDDKVIWKDNEGKDEAGTPNILGIAALLGALEEVDAIGYETIERREEVLLKNLFEGLRNIKRVRVYGVPIVQKDRLGIGVFNINGINHTELSQLLSTLSGISTRNGCFCAQPYVQRLLGIPKSEIQKHLENPKMIKDGMVRVSFGVYNTLDELWTFLNTMEYISKKY</sequence>
<evidence type="ECO:0000259" key="6">
    <source>
        <dbReference type="Pfam" id="PF00266"/>
    </source>
</evidence>
<dbReference type="InterPro" id="IPR015424">
    <property type="entry name" value="PyrdxlP-dep_Trfase"/>
</dbReference>
<dbReference type="InterPro" id="IPR015421">
    <property type="entry name" value="PyrdxlP-dep_Trfase_major"/>
</dbReference>
<dbReference type="GO" id="GO:0031071">
    <property type="term" value="F:cysteine desulfurase activity"/>
    <property type="evidence" value="ECO:0007669"/>
    <property type="project" value="UniProtKB-EC"/>
</dbReference>
<evidence type="ECO:0000313" key="8">
    <source>
        <dbReference type="Proteomes" id="UP000623681"/>
    </source>
</evidence>
<dbReference type="PANTHER" id="PTHR43586">
    <property type="entry name" value="CYSTEINE DESULFURASE"/>
    <property type="match status" value="1"/>
</dbReference>
<dbReference type="Proteomes" id="UP000623681">
    <property type="component" value="Unassembled WGS sequence"/>
</dbReference>
<gene>
    <name evidence="7" type="ORF">JK634_11550</name>
</gene>
<protein>
    <submittedName>
        <fullName evidence="7">Aminotransferase class V-fold PLP-dependent enzyme</fullName>
    </submittedName>
</protein>
<comment type="similarity">
    <text evidence="2">Belongs to the class-V pyridoxal-phosphate-dependent aminotransferase family. Csd subfamily.</text>
</comment>
<keyword evidence="7" id="KW-0032">Aminotransferase</keyword>
<proteinExistence type="inferred from homology"/>
<evidence type="ECO:0000256" key="1">
    <source>
        <dbReference type="ARBA" id="ARBA00001933"/>
    </source>
</evidence>
<reference evidence="7" key="1">
    <citation type="submission" date="2021-01" db="EMBL/GenBank/DDBJ databases">
        <title>Genome public.</title>
        <authorList>
            <person name="Liu C."/>
            <person name="Sun Q."/>
        </authorList>
    </citation>
    <scope>NUCLEOTIDE SEQUENCE</scope>
    <source>
        <strain evidence="7">YIM B02565</strain>
    </source>
</reference>
<dbReference type="InterPro" id="IPR000192">
    <property type="entry name" value="Aminotrans_V_dom"/>
</dbReference>
<organism evidence="7 8">
    <name type="scientific">Clostridium paridis</name>
    <dbReference type="NCBI Taxonomy" id="2803863"/>
    <lineage>
        <taxon>Bacteria</taxon>
        <taxon>Bacillati</taxon>
        <taxon>Bacillota</taxon>
        <taxon>Clostridia</taxon>
        <taxon>Eubacteriales</taxon>
        <taxon>Clostridiaceae</taxon>
        <taxon>Clostridium</taxon>
    </lineage>
</organism>
<dbReference type="InterPro" id="IPR020578">
    <property type="entry name" value="Aminotrans_V_PyrdxlP_BS"/>
</dbReference>
<comment type="cofactor">
    <cofactor evidence="1 5">
        <name>pyridoxal 5'-phosphate</name>
        <dbReference type="ChEBI" id="CHEBI:597326"/>
    </cofactor>
</comment>
<keyword evidence="3" id="KW-0663">Pyridoxal phosphate</keyword>